<dbReference type="GO" id="GO:0006508">
    <property type="term" value="P:proteolysis"/>
    <property type="evidence" value="ECO:0007669"/>
    <property type="project" value="UniProtKB-KW"/>
</dbReference>
<evidence type="ECO:0000256" key="9">
    <source>
        <dbReference type="RuleBase" id="RU004386"/>
    </source>
</evidence>
<evidence type="ECO:0000256" key="10">
    <source>
        <dbReference type="SAM" id="MobiDB-lite"/>
    </source>
</evidence>
<keyword evidence="12" id="KW-1185">Reference proteome</keyword>
<evidence type="ECO:0000256" key="8">
    <source>
        <dbReference type="ARBA" id="ARBA00023049"/>
    </source>
</evidence>
<evidence type="ECO:0000256" key="4">
    <source>
        <dbReference type="ARBA" id="ARBA00022670"/>
    </source>
</evidence>
<keyword evidence="6 9" id="KW-0378">Hydrolase</keyword>
<dbReference type="AlphaFoldDB" id="M5FPB1"/>
<evidence type="ECO:0000313" key="11">
    <source>
        <dbReference type="EMBL" id="EJT98395.1"/>
    </source>
</evidence>
<name>M5FPB1_DACPD</name>
<evidence type="ECO:0000256" key="5">
    <source>
        <dbReference type="ARBA" id="ARBA00022723"/>
    </source>
</evidence>
<dbReference type="PANTHER" id="PTHR28570:SF4">
    <property type="entry name" value="VACUOLAR AMINOPEPTIDASE 1"/>
    <property type="match status" value="1"/>
</dbReference>
<dbReference type="EMBL" id="JH795873">
    <property type="protein sequence ID" value="EJT98395.1"/>
    <property type="molecule type" value="Genomic_DNA"/>
</dbReference>
<dbReference type="SUPFAM" id="SSF101821">
    <property type="entry name" value="Aminopeptidase/glucanase lid domain"/>
    <property type="match status" value="1"/>
</dbReference>
<dbReference type="HOGENOM" id="CLU_019532_3_0_1"/>
<dbReference type="Pfam" id="PF02127">
    <property type="entry name" value="Peptidase_M18"/>
    <property type="match status" value="1"/>
</dbReference>
<sequence>MFPSFMSSSTAVEQERREDDVQSLDESLAPPYAKEFISFINAAPTAYHTCAFFASQLRSAGFIELPERSSWLSIRPGGKYYTTRNSSSIIAFAVGGRYTPPNGIAAIAAHIDALCWKIKPYSKDEKGGFLRLGAAPYSGGGPSTKWDASHSTWWDRDLSLAGRVLVKGKDGKVIQKLVNLGKPIARIPSLAKHFGEPALGPFNFETNMVPIIGMSSEKEDTDIPGVIGKQHSARLLKAIAKELGVSAQDIVDFDLELYDITPSVFLGLDDEFISSPRLDDKLCSFAAISALLASSSDPEFFEQSGTISMVALFDTEEIGSRLRQGAKSNFLQIVAERTVEALGGKGKGPYGQVMANSFMASADVTHSLNPNFSEVYLSTAAPLLNKGIACKVDPNGNTTSNATSMALVRKIGEKYGCEVQLFHIRNDSRSGGTVGPMLSERLGMPCVDIGIPQMSMHSIRGLTGSKDPGLGVKWMEGLFRGFEELSSYVGFE</sequence>
<dbReference type="SUPFAM" id="SSF53187">
    <property type="entry name" value="Zn-dependent exopeptidases"/>
    <property type="match status" value="1"/>
</dbReference>
<dbReference type="Gene3D" id="3.40.630.10">
    <property type="entry name" value="Zn peptidases"/>
    <property type="match status" value="1"/>
</dbReference>
<dbReference type="InterPro" id="IPR001948">
    <property type="entry name" value="Peptidase_M18"/>
</dbReference>
<dbReference type="InterPro" id="IPR023358">
    <property type="entry name" value="Peptidase_M18_dom2"/>
</dbReference>
<comment type="cofactor">
    <cofactor evidence="1">
        <name>Zn(2+)</name>
        <dbReference type="ChEBI" id="CHEBI:29105"/>
    </cofactor>
</comment>
<dbReference type="PANTHER" id="PTHR28570">
    <property type="entry name" value="ASPARTYL AMINOPEPTIDASE"/>
    <property type="match status" value="1"/>
</dbReference>
<keyword evidence="5 9" id="KW-0479">Metal-binding</keyword>
<dbReference type="GO" id="GO:0070006">
    <property type="term" value="F:metalloaminopeptidase activity"/>
    <property type="evidence" value="ECO:0007669"/>
    <property type="project" value="TreeGrafter"/>
</dbReference>
<evidence type="ECO:0000256" key="6">
    <source>
        <dbReference type="ARBA" id="ARBA00022801"/>
    </source>
</evidence>
<reference evidence="11 12" key="1">
    <citation type="journal article" date="2012" name="Science">
        <title>The Paleozoic origin of enzymatic lignin decomposition reconstructed from 31 fungal genomes.</title>
        <authorList>
            <person name="Floudas D."/>
            <person name="Binder M."/>
            <person name="Riley R."/>
            <person name="Barry K."/>
            <person name="Blanchette R.A."/>
            <person name="Henrissat B."/>
            <person name="Martinez A.T."/>
            <person name="Otillar R."/>
            <person name="Spatafora J.W."/>
            <person name="Yadav J.S."/>
            <person name="Aerts A."/>
            <person name="Benoit I."/>
            <person name="Boyd A."/>
            <person name="Carlson A."/>
            <person name="Copeland A."/>
            <person name="Coutinho P.M."/>
            <person name="de Vries R.P."/>
            <person name="Ferreira P."/>
            <person name="Findley K."/>
            <person name="Foster B."/>
            <person name="Gaskell J."/>
            <person name="Glotzer D."/>
            <person name="Gorecki P."/>
            <person name="Heitman J."/>
            <person name="Hesse C."/>
            <person name="Hori C."/>
            <person name="Igarashi K."/>
            <person name="Jurgens J.A."/>
            <person name="Kallen N."/>
            <person name="Kersten P."/>
            <person name="Kohler A."/>
            <person name="Kuees U."/>
            <person name="Kumar T.K.A."/>
            <person name="Kuo A."/>
            <person name="LaButti K."/>
            <person name="Larrondo L.F."/>
            <person name="Lindquist E."/>
            <person name="Ling A."/>
            <person name="Lombard V."/>
            <person name="Lucas S."/>
            <person name="Lundell T."/>
            <person name="Martin R."/>
            <person name="McLaughlin D.J."/>
            <person name="Morgenstern I."/>
            <person name="Morin E."/>
            <person name="Murat C."/>
            <person name="Nagy L.G."/>
            <person name="Nolan M."/>
            <person name="Ohm R.A."/>
            <person name="Patyshakuliyeva A."/>
            <person name="Rokas A."/>
            <person name="Ruiz-Duenas F.J."/>
            <person name="Sabat G."/>
            <person name="Salamov A."/>
            <person name="Samejima M."/>
            <person name="Schmutz J."/>
            <person name="Slot J.C."/>
            <person name="St John F."/>
            <person name="Stenlid J."/>
            <person name="Sun H."/>
            <person name="Sun S."/>
            <person name="Syed K."/>
            <person name="Tsang A."/>
            <person name="Wiebenga A."/>
            <person name="Young D."/>
            <person name="Pisabarro A."/>
            <person name="Eastwood D.C."/>
            <person name="Martin F."/>
            <person name="Cullen D."/>
            <person name="Grigoriev I.V."/>
            <person name="Hibbett D.S."/>
        </authorList>
    </citation>
    <scope>NUCLEOTIDE SEQUENCE [LARGE SCALE GENOMIC DNA]</scope>
    <source>
        <strain evidence="11 12">DJM-731 SS1</strain>
    </source>
</reference>
<dbReference type="RefSeq" id="XP_040625293.1">
    <property type="nucleotide sequence ID" value="XM_040776984.1"/>
</dbReference>
<dbReference type="PRINTS" id="PR00932">
    <property type="entry name" value="AMINO1PTASE"/>
</dbReference>
<evidence type="ECO:0000256" key="7">
    <source>
        <dbReference type="ARBA" id="ARBA00022833"/>
    </source>
</evidence>
<keyword evidence="4 9" id="KW-0645">Protease</keyword>
<evidence type="ECO:0000256" key="1">
    <source>
        <dbReference type="ARBA" id="ARBA00001947"/>
    </source>
</evidence>
<dbReference type="Proteomes" id="UP000030653">
    <property type="component" value="Unassembled WGS sequence"/>
</dbReference>
<dbReference type="FunFam" id="2.30.250.10:FF:000001">
    <property type="entry name" value="Aspartyl aminopeptidase 1"/>
    <property type="match status" value="1"/>
</dbReference>
<dbReference type="GeneID" id="63692046"/>
<accession>M5FPB1</accession>
<keyword evidence="3 9" id="KW-0031">Aminopeptidase</keyword>
<gene>
    <name evidence="11" type="ORF">DACRYDRAFT_90944</name>
</gene>
<feature type="region of interest" description="Disordered" evidence="10">
    <location>
        <begin position="1"/>
        <end position="24"/>
    </location>
</feature>
<dbReference type="Gene3D" id="2.30.250.10">
    <property type="entry name" value="Aminopeptidase i, Domain 2"/>
    <property type="match status" value="1"/>
</dbReference>
<dbReference type="NCBIfam" id="NF002759">
    <property type="entry name" value="PRK02813.1"/>
    <property type="match status" value="1"/>
</dbReference>
<evidence type="ECO:0000256" key="3">
    <source>
        <dbReference type="ARBA" id="ARBA00022438"/>
    </source>
</evidence>
<dbReference type="OrthoDB" id="9880441at2759"/>
<protein>
    <submittedName>
        <fullName evidence="11">Peptidase M18 aminopeptidase I</fullName>
    </submittedName>
</protein>
<keyword evidence="7 9" id="KW-0862">Zinc</keyword>
<dbReference type="GO" id="GO:0008270">
    <property type="term" value="F:zinc ion binding"/>
    <property type="evidence" value="ECO:0007669"/>
    <property type="project" value="InterPro"/>
</dbReference>
<dbReference type="STRING" id="1858805.M5FPB1"/>
<evidence type="ECO:0000256" key="2">
    <source>
        <dbReference type="ARBA" id="ARBA00008290"/>
    </source>
</evidence>
<comment type="similarity">
    <text evidence="2 9">Belongs to the peptidase M18 family.</text>
</comment>
<keyword evidence="8 9" id="KW-0482">Metalloprotease</keyword>
<proteinExistence type="inferred from homology"/>
<dbReference type="GO" id="GO:0000324">
    <property type="term" value="C:fungal-type vacuole"/>
    <property type="evidence" value="ECO:0007669"/>
    <property type="project" value="TreeGrafter"/>
</dbReference>
<dbReference type="OMA" id="DWPIAKI"/>
<dbReference type="CDD" id="cd05658">
    <property type="entry name" value="M18_DAP"/>
    <property type="match status" value="1"/>
</dbReference>
<evidence type="ECO:0000313" key="12">
    <source>
        <dbReference type="Proteomes" id="UP000030653"/>
    </source>
</evidence>
<feature type="compositionally biased region" description="Polar residues" evidence="10">
    <location>
        <begin position="1"/>
        <end position="12"/>
    </location>
</feature>
<organism evidence="11 12">
    <name type="scientific">Dacryopinax primogenitus (strain DJM 731)</name>
    <name type="common">Brown rot fungus</name>
    <dbReference type="NCBI Taxonomy" id="1858805"/>
    <lineage>
        <taxon>Eukaryota</taxon>
        <taxon>Fungi</taxon>
        <taxon>Dikarya</taxon>
        <taxon>Basidiomycota</taxon>
        <taxon>Agaricomycotina</taxon>
        <taxon>Dacrymycetes</taxon>
        <taxon>Dacrymycetales</taxon>
        <taxon>Dacrymycetaceae</taxon>
        <taxon>Dacryopinax</taxon>
    </lineage>
</organism>